<feature type="domain" description="ATP-grasp" evidence="12">
    <location>
        <begin position="107"/>
        <end position="315"/>
    </location>
</feature>
<evidence type="ECO:0000256" key="3">
    <source>
        <dbReference type="ARBA" id="ARBA00022598"/>
    </source>
</evidence>
<dbReference type="Pfam" id="PF01071">
    <property type="entry name" value="GARS_A"/>
    <property type="match status" value="1"/>
</dbReference>
<dbReference type="PROSITE" id="PS50975">
    <property type="entry name" value="ATP_GRASP"/>
    <property type="match status" value="1"/>
</dbReference>
<dbReference type="InterPro" id="IPR011761">
    <property type="entry name" value="ATP-grasp"/>
</dbReference>
<dbReference type="SMART" id="SM01209">
    <property type="entry name" value="GARS_A"/>
    <property type="match status" value="1"/>
</dbReference>
<accession>A0A381R0Q6</accession>
<evidence type="ECO:0000256" key="6">
    <source>
        <dbReference type="ARBA" id="ARBA00022755"/>
    </source>
</evidence>
<keyword evidence="5" id="KW-0547">Nucleotide-binding</keyword>
<dbReference type="Pfam" id="PF02843">
    <property type="entry name" value="GARS_C"/>
    <property type="match status" value="1"/>
</dbReference>
<dbReference type="SUPFAM" id="SSF56059">
    <property type="entry name" value="Glutathione synthetase ATP-binding domain-like"/>
    <property type="match status" value="1"/>
</dbReference>
<dbReference type="Gene3D" id="3.30.470.20">
    <property type="entry name" value="ATP-grasp fold, B domain"/>
    <property type="match status" value="1"/>
</dbReference>
<name>A0A381R0Q6_9ZZZZ</name>
<keyword evidence="7" id="KW-0067">ATP-binding</keyword>
<evidence type="ECO:0000256" key="5">
    <source>
        <dbReference type="ARBA" id="ARBA00022741"/>
    </source>
</evidence>
<dbReference type="Gene3D" id="3.30.1490.20">
    <property type="entry name" value="ATP-grasp fold, A domain"/>
    <property type="match status" value="1"/>
</dbReference>
<evidence type="ECO:0000256" key="10">
    <source>
        <dbReference type="ARBA" id="ARBA00042242"/>
    </source>
</evidence>
<evidence type="ECO:0000313" key="13">
    <source>
        <dbReference type="EMBL" id="SUZ85291.1"/>
    </source>
</evidence>
<dbReference type="EMBL" id="UINC01001628">
    <property type="protein sequence ID" value="SUZ85291.1"/>
    <property type="molecule type" value="Genomic_DNA"/>
</dbReference>
<organism evidence="13">
    <name type="scientific">marine metagenome</name>
    <dbReference type="NCBI Taxonomy" id="408172"/>
    <lineage>
        <taxon>unclassified sequences</taxon>
        <taxon>metagenomes</taxon>
        <taxon>ecological metagenomes</taxon>
    </lineage>
</organism>
<dbReference type="SMART" id="SM01210">
    <property type="entry name" value="GARS_C"/>
    <property type="match status" value="1"/>
</dbReference>
<dbReference type="InterPro" id="IPR016185">
    <property type="entry name" value="PreATP-grasp_dom_sf"/>
</dbReference>
<keyword evidence="4" id="KW-0479">Metal-binding</keyword>
<dbReference type="FunFam" id="3.90.600.10:FF:000001">
    <property type="entry name" value="Trifunctional purine biosynthetic protein adenosine-3"/>
    <property type="match status" value="1"/>
</dbReference>
<dbReference type="InterPro" id="IPR011054">
    <property type="entry name" value="Rudment_hybrid_motif"/>
</dbReference>
<dbReference type="GO" id="GO:0004637">
    <property type="term" value="F:phosphoribosylamine-glycine ligase activity"/>
    <property type="evidence" value="ECO:0007669"/>
    <property type="project" value="UniProtKB-EC"/>
</dbReference>
<dbReference type="InterPro" id="IPR020561">
    <property type="entry name" value="PRibGlycinamid_synth_ATP-grasp"/>
</dbReference>
<dbReference type="InterPro" id="IPR020560">
    <property type="entry name" value="PRibGlycinamide_synth_C-dom"/>
</dbReference>
<reference evidence="13" key="1">
    <citation type="submission" date="2018-05" db="EMBL/GenBank/DDBJ databases">
        <authorList>
            <person name="Lanie J.A."/>
            <person name="Ng W.-L."/>
            <person name="Kazmierczak K.M."/>
            <person name="Andrzejewski T.M."/>
            <person name="Davidsen T.M."/>
            <person name="Wayne K.J."/>
            <person name="Tettelin H."/>
            <person name="Glass J.I."/>
            <person name="Rusch D."/>
            <person name="Podicherti R."/>
            <person name="Tsui H.-C.T."/>
            <person name="Winkler M.E."/>
        </authorList>
    </citation>
    <scope>NUCLEOTIDE SEQUENCE</scope>
</reference>
<dbReference type="InterPro" id="IPR013815">
    <property type="entry name" value="ATP_grasp_subdomain_1"/>
</dbReference>
<dbReference type="PROSITE" id="PS00184">
    <property type="entry name" value="GARS"/>
    <property type="match status" value="1"/>
</dbReference>
<sequence length="427" mass="44381">MRTLIIGGGAREHALAWKISAEQPTGHLVCAPGNPGMATVAKCVSVDQADPEALFQLAEHEDSDLTVIGPELPLAKGVADRFAAGGRLLFGPTRAAARLESSKAFAKAFMARHRIPTAAHEIHTDISSALAAVRSGRFDYPVVIKADGLAAGKGVIIATDLTTAEQAVQEILVEQRFGAAGATVVIEEHLKGEEASFFAICDGQTALTLPAAQDHKRVFNGDEGPNTGGMGAFAPTPQMTDQIQARVISEIVEPVLSGMVAEGQPYVGVLYVGLMLTVEGPKVIEFNVRFGDPEAQVVLPLVSEGLTSLLMAAAQGSLAGQNCLVDTKPHVGVVVASGGYPASYRTGLPISGLEAAVACEDVLIFHAGTKRTEAGIVTSGGRVLTVVGRGSTFSEAIDRAYGAITLIGFDGMYTRTDIGRKALALAS</sequence>
<dbReference type="GO" id="GO:0046872">
    <property type="term" value="F:metal ion binding"/>
    <property type="evidence" value="ECO:0007669"/>
    <property type="project" value="UniProtKB-KW"/>
</dbReference>
<proteinExistence type="inferred from homology"/>
<evidence type="ECO:0000256" key="8">
    <source>
        <dbReference type="ARBA" id="ARBA00023211"/>
    </source>
</evidence>
<keyword evidence="3" id="KW-0436">Ligase</keyword>
<dbReference type="InterPro" id="IPR037123">
    <property type="entry name" value="PRibGlycinamide_synth_C_sf"/>
</dbReference>
<comment type="pathway">
    <text evidence="1">Purine metabolism; IMP biosynthesis via de novo pathway; N(1)-(5-phospho-D-ribosyl)glycinamide from 5-phospho-alpha-D-ribose 1-diphosphate: step 2/2.</text>
</comment>
<dbReference type="Gene3D" id="3.90.600.10">
    <property type="entry name" value="Phosphoribosylglycinamide synthetase, C-terminal domain"/>
    <property type="match status" value="1"/>
</dbReference>
<evidence type="ECO:0000256" key="4">
    <source>
        <dbReference type="ARBA" id="ARBA00022723"/>
    </source>
</evidence>
<dbReference type="InterPro" id="IPR000115">
    <property type="entry name" value="PRibGlycinamide_synth"/>
</dbReference>
<dbReference type="FunFam" id="3.30.470.20:FF:000018">
    <property type="entry name" value="Trifunctional purine biosynthetic protein adenosine-3"/>
    <property type="match status" value="1"/>
</dbReference>
<dbReference type="AlphaFoldDB" id="A0A381R0Q6"/>
<dbReference type="UniPathway" id="UPA00074">
    <property type="reaction ID" value="UER00125"/>
</dbReference>
<dbReference type="SUPFAM" id="SSF52440">
    <property type="entry name" value="PreATP-grasp domain"/>
    <property type="match status" value="1"/>
</dbReference>
<evidence type="ECO:0000256" key="11">
    <source>
        <dbReference type="ARBA" id="ARBA00042864"/>
    </source>
</evidence>
<dbReference type="Pfam" id="PF02844">
    <property type="entry name" value="GARS_N"/>
    <property type="match status" value="1"/>
</dbReference>
<evidence type="ECO:0000256" key="1">
    <source>
        <dbReference type="ARBA" id="ARBA00005174"/>
    </source>
</evidence>
<dbReference type="NCBIfam" id="TIGR00877">
    <property type="entry name" value="purD"/>
    <property type="match status" value="1"/>
</dbReference>
<gene>
    <name evidence="13" type="ORF">METZ01_LOCUS38145</name>
</gene>
<keyword evidence="6" id="KW-0658">Purine biosynthesis</keyword>
<dbReference type="InterPro" id="IPR020562">
    <property type="entry name" value="PRibGlycinamide_synth_N"/>
</dbReference>
<dbReference type="InterPro" id="IPR020559">
    <property type="entry name" value="PRibGlycinamide_synth_CS"/>
</dbReference>
<dbReference type="EC" id="6.3.4.13" evidence="2"/>
<protein>
    <recommendedName>
        <fullName evidence="2">phosphoribosylamine--glycine ligase</fullName>
        <ecNumber evidence="2">6.3.4.13</ecNumber>
    </recommendedName>
    <alternativeName>
        <fullName evidence="10">Glycinamide ribonucleotide synthetase</fullName>
    </alternativeName>
    <alternativeName>
        <fullName evidence="11">Phosphoribosylglycinamide synthetase</fullName>
    </alternativeName>
</protein>
<evidence type="ECO:0000259" key="12">
    <source>
        <dbReference type="PROSITE" id="PS50975"/>
    </source>
</evidence>
<comment type="similarity">
    <text evidence="9">Belongs to the GARS family.</text>
</comment>
<evidence type="ECO:0000256" key="9">
    <source>
        <dbReference type="ARBA" id="ARBA00038345"/>
    </source>
</evidence>
<dbReference type="PANTHER" id="PTHR43472:SF1">
    <property type="entry name" value="PHOSPHORIBOSYLAMINE--GLYCINE LIGASE, CHLOROPLASTIC"/>
    <property type="match status" value="1"/>
</dbReference>
<dbReference type="GO" id="GO:0009113">
    <property type="term" value="P:purine nucleobase biosynthetic process"/>
    <property type="evidence" value="ECO:0007669"/>
    <property type="project" value="InterPro"/>
</dbReference>
<dbReference type="Gene3D" id="3.40.50.20">
    <property type="match status" value="1"/>
</dbReference>
<dbReference type="GO" id="GO:0005524">
    <property type="term" value="F:ATP binding"/>
    <property type="evidence" value="ECO:0007669"/>
    <property type="project" value="UniProtKB-KW"/>
</dbReference>
<dbReference type="PANTHER" id="PTHR43472">
    <property type="entry name" value="PHOSPHORIBOSYLAMINE--GLYCINE LIGASE"/>
    <property type="match status" value="1"/>
</dbReference>
<keyword evidence="8" id="KW-0464">Manganese</keyword>
<dbReference type="HAMAP" id="MF_00138">
    <property type="entry name" value="GARS"/>
    <property type="match status" value="1"/>
</dbReference>
<dbReference type="SUPFAM" id="SSF51246">
    <property type="entry name" value="Rudiment single hybrid motif"/>
    <property type="match status" value="1"/>
</dbReference>
<dbReference type="GO" id="GO:0006189">
    <property type="term" value="P:'de novo' IMP biosynthetic process"/>
    <property type="evidence" value="ECO:0007669"/>
    <property type="project" value="UniProtKB-UniPathway"/>
</dbReference>
<evidence type="ECO:0000256" key="7">
    <source>
        <dbReference type="ARBA" id="ARBA00022840"/>
    </source>
</evidence>
<evidence type="ECO:0000256" key="2">
    <source>
        <dbReference type="ARBA" id="ARBA00013255"/>
    </source>
</evidence>